<reference evidence="2" key="2">
    <citation type="submission" date="2020-06" db="EMBL/GenBank/DDBJ databases">
        <title>Helianthus annuus Genome sequencing and assembly Release 2.</title>
        <authorList>
            <person name="Gouzy J."/>
            <person name="Langlade N."/>
            <person name="Munos S."/>
        </authorList>
    </citation>
    <scope>NUCLEOTIDE SEQUENCE</scope>
    <source>
        <tissue evidence="2">Leaves</tissue>
    </source>
</reference>
<feature type="compositionally biased region" description="Low complexity" evidence="1">
    <location>
        <begin position="189"/>
        <end position="205"/>
    </location>
</feature>
<evidence type="ECO:0000256" key="1">
    <source>
        <dbReference type="SAM" id="MobiDB-lite"/>
    </source>
</evidence>
<feature type="region of interest" description="Disordered" evidence="1">
    <location>
        <begin position="135"/>
        <end position="205"/>
    </location>
</feature>
<dbReference type="Gramene" id="mRNA:HanXRQr2_Chr13g0600291">
    <property type="protein sequence ID" value="CDS:HanXRQr2_Chr13g0600291.1"/>
    <property type="gene ID" value="HanXRQr2_Chr13g0600291"/>
</dbReference>
<gene>
    <name evidence="2" type="ORF">HanXRQr2_Chr13g0600291</name>
</gene>
<dbReference type="EMBL" id="MNCJ02000328">
    <property type="protein sequence ID" value="KAF5774430.1"/>
    <property type="molecule type" value="Genomic_DNA"/>
</dbReference>
<keyword evidence="3" id="KW-1185">Reference proteome</keyword>
<dbReference type="AlphaFoldDB" id="A0A9K3HBR1"/>
<feature type="compositionally biased region" description="Basic and acidic residues" evidence="1">
    <location>
        <begin position="136"/>
        <end position="145"/>
    </location>
</feature>
<dbReference type="Proteomes" id="UP000215914">
    <property type="component" value="Unassembled WGS sequence"/>
</dbReference>
<sequence length="205" mass="22878">MRYKFLLHVLIQCLGKNGAGYDITGFDLIGLMVALVLNKPFSISQFLFANMKDNLRRTGSWTTGKKFRMYPRLMQMIMNAQHPDLPNAHTDIIKIETMLDHSFNLFKGHSAKKYKESDPPRKMFGALANKTYVAPDNDKWRHNDSQSDDEEPELEKRIKEKLKRKRDSSDSSNSDDDEEGGDGDGGDAGMTAASAPGASSAGGDE</sequence>
<proteinExistence type="predicted"/>
<name>A0A9K3HBR1_HELAN</name>
<feature type="compositionally biased region" description="Acidic residues" evidence="1">
    <location>
        <begin position="173"/>
        <end position="185"/>
    </location>
</feature>
<reference evidence="2" key="1">
    <citation type="journal article" date="2017" name="Nature">
        <title>The sunflower genome provides insights into oil metabolism, flowering and Asterid evolution.</title>
        <authorList>
            <person name="Badouin H."/>
            <person name="Gouzy J."/>
            <person name="Grassa C.J."/>
            <person name="Murat F."/>
            <person name="Staton S.E."/>
            <person name="Cottret L."/>
            <person name="Lelandais-Briere C."/>
            <person name="Owens G.L."/>
            <person name="Carrere S."/>
            <person name="Mayjonade B."/>
            <person name="Legrand L."/>
            <person name="Gill N."/>
            <person name="Kane N.C."/>
            <person name="Bowers J.E."/>
            <person name="Hubner S."/>
            <person name="Bellec A."/>
            <person name="Berard A."/>
            <person name="Berges H."/>
            <person name="Blanchet N."/>
            <person name="Boniface M.C."/>
            <person name="Brunel D."/>
            <person name="Catrice O."/>
            <person name="Chaidir N."/>
            <person name="Claudel C."/>
            <person name="Donnadieu C."/>
            <person name="Faraut T."/>
            <person name="Fievet G."/>
            <person name="Helmstetter N."/>
            <person name="King M."/>
            <person name="Knapp S.J."/>
            <person name="Lai Z."/>
            <person name="Le Paslier M.C."/>
            <person name="Lippi Y."/>
            <person name="Lorenzon L."/>
            <person name="Mandel J.R."/>
            <person name="Marage G."/>
            <person name="Marchand G."/>
            <person name="Marquand E."/>
            <person name="Bret-Mestries E."/>
            <person name="Morien E."/>
            <person name="Nambeesan S."/>
            <person name="Nguyen T."/>
            <person name="Pegot-Espagnet P."/>
            <person name="Pouilly N."/>
            <person name="Raftis F."/>
            <person name="Sallet E."/>
            <person name="Schiex T."/>
            <person name="Thomas J."/>
            <person name="Vandecasteele C."/>
            <person name="Vares D."/>
            <person name="Vear F."/>
            <person name="Vautrin S."/>
            <person name="Crespi M."/>
            <person name="Mangin B."/>
            <person name="Burke J.M."/>
            <person name="Salse J."/>
            <person name="Munos S."/>
            <person name="Vincourt P."/>
            <person name="Rieseberg L.H."/>
            <person name="Langlade N.B."/>
        </authorList>
    </citation>
    <scope>NUCLEOTIDE SEQUENCE</scope>
    <source>
        <tissue evidence="2">Leaves</tissue>
    </source>
</reference>
<evidence type="ECO:0000313" key="2">
    <source>
        <dbReference type="EMBL" id="KAF5774430.1"/>
    </source>
</evidence>
<accession>A0A9K3HBR1</accession>
<protein>
    <submittedName>
        <fullName evidence="2">Uncharacterized protein</fullName>
    </submittedName>
</protein>
<evidence type="ECO:0000313" key="3">
    <source>
        <dbReference type="Proteomes" id="UP000215914"/>
    </source>
</evidence>
<organism evidence="2 3">
    <name type="scientific">Helianthus annuus</name>
    <name type="common">Common sunflower</name>
    <dbReference type="NCBI Taxonomy" id="4232"/>
    <lineage>
        <taxon>Eukaryota</taxon>
        <taxon>Viridiplantae</taxon>
        <taxon>Streptophyta</taxon>
        <taxon>Embryophyta</taxon>
        <taxon>Tracheophyta</taxon>
        <taxon>Spermatophyta</taxon>
        <taxon>Magnoliopsida</taxon>
        <taxon>eudicotyledons</taxon>
        <taxon>Gunneridae</taxon>
        <taxon>Pentapetalae</taxon>
        <taxon>asterids</taxon>
        <taxon>campanulids</taxon>
        <taxon>Asterales</taxon>
        <taxon>Asteraceae</taxon>
        <taxon>Asteroideae</taxon>
        <taxon>Heliantheae alliance</taxon>
        <taxon>Heliantheae</taxon>
        <taxon>Helianthus</taxon>
    </lineage>
</organism>
<comment type="caution">
    <text evidence="2">The sequence shown here is derived from an EMBL/GenBank/DDBJ whole genome shotgun (WGS) entry which is preliminary data.</text>
</comment>